<dbReference type="KEGG" id="rdn:HMPREF0733_11273"/>
<accession>E3H527</accession>
<dbReference type="Proteomes" id="UP000000387">
    <property type="component" value="Chromosome"/>
</dbReference>
<name>E3H527_ROTDC</name>
<dbReference type="HOGENOM" id="CLU_3239119_0_0_11"/>
<evidence type="ECO:0000313" key="2">
    <source>
        <dbReference type="Proteomes" id="UP000000387"/>
    </source>
</evidence>
<gene>
    <name evidence="1" type="ordered locus">HMPREF0733_11273</name>
</gene>
<dbReference type="GeneID" id="79382567"/>
<dbReference type="RefSeq" id="WP_013398487.1">
    <property type="nucleotide sequence ID" value="NC_014643.1"/>
</dbReference>
<evidence type="ECO:0000313" key="1">
    <source>
        <dbReference type="EMBL" id="ADP40730.1"/>
    </source>
</evidence>
<proteinExistence type="predicted"/>
<organism evidence="1 2">
    <name type="scientific">Rothia dentocariosa (strain ATCC 17931 / CDC X599 / XDIA)</name>
    <dbReference type="NCBI Taxonomy" id="762948"/>
    <lineage>
        <taxon>Bacteria</taxon>
        <taxon>Bacillati</taxon>
        <taxon>Actinomycetota</taxon>
        <taxon>Actinomycetes</taxon>
        <taxon>Micrococcales</taxon>
        <taxon>Micrococcaceae</taxon>
        <taxon>Rothia</taxon>
    </lineage>
</organism>
<dbReference type="EMBL" id="CP002280">
    <property type="protein sequence ID" value="ADP40730.1"/>
    <property type="molecule type" value="Genomic_DNA"/>
</dbReference>
<protein>
    <submittedName>
        <fullName evidence="1">Uncharacterized protein</fullName>
    </submittedName>
</protein>
<dbReference type="AlphaFoldDB" id="E3H527"/>
<reference evidence="2" key="1">
    <citation type="submission" date="2010-10" db="EMBL/GenBank/DDBJ databases">
        <title>The complete genome of Rothia dentocariosa ATCC 17931.</title>
        <authorList>
            <person name="Muzny D."/>
            <person name="Qin X."/>
            <person name="Buhay C."/>
            <person name="Dugan-Rocha S."/>
            <person name="Ding Y."/>
            <person name="Chen G."/>
            <person name="Hawes A."/>
            <person name="Holder M."/>
            <person name="Jhangiani S."/>
            <person name="Johnson A."/>
            <person name="Khan Z."/>
            <person name="Li Z."/>
            <person name="Liu W."/>
            <person name="Liu X."/>
            <person name="Perez L."/>
            <person name="Shen H."/>
            <person name="Wang Q."/>
            <person name="Watt J."/>
            <person name="Xi L."/>
            <person name="Xin Y."/>
            <person name="Zhou J."/>
            <person name="Deng J."/>
            <person name="Jiang H."/>
            <person name="Liu Y."/>
            <person name="Qu J."/>
            <person name="Song X.-Z."/>
            <person name="Zhang L."/>
            <person name="Villasana D."/>
            <person name="Johnson A."/>
            <person name="Liu J."/>
            <person name="Liyanage D."/>
            <person name="Lorensuhewa L."/>
            <person name="Robinson T."/>
            <person name="Song A."/>
            <person name="Song B.-B."/>
            <person name="Dinh H."/>
            <person name="Thornton R."/>
            <person name="Coyle M."/>
            <person name="Francisco L."/>
            <person name="Jackson L."/>
            <person name="Javaid M."/>
            <person name="Korchina V."/>
            <person name="Kovar C."/>
            <person name="Mata R."/>
            <person name="Mathew T."/>
            <person name="Ngo R."/>
            <person name="Nguyen L."/>
            <person name="Nguyen N."/>
            <person name="Okwuonu G."/>
            <person name="Ongeri F."/>
            <person name="Pham C."/>
            <person name="Simmons D."/>
            <person name="Wilczek-Boney K."/>
            <person name="Hale W."/>
            <person name="Jakkamsetti A."/>
            <person name="Pham P."/>
            <person name="Ruth R."/>
            <person name="San Lucas F."/>
            <person name="Warren J."/>
            <person name="Zhang J."/>
            <person name="Zhao Z."/>
            <person name="Zhou C."/>
            <person name="Zhu D."/>
            <person name="Lee S."/>
            <person name="Bess C."/>
            <person name="Blankenburg K."/>
            <person name="Forbes L."/>
            <person name="Fu Q."/>
            <person name="Gubbala S."/>
            <person name="Hirani K."/>
            <person name="Jayaseelan J.C."/>
            <person name="Lara F."/>
            <person name="Munidasa M."/>
            <person name="Palculict T."/>
            <person name="Patil S."/>
            <person name="Pu L.-L."/>
            <person name="Saada N."/>
            <person name="Tang L."/>
            <person name="Weissenberger G."/>
            <person name="Zhu Y."/>
            <person name="Hemphill L."/>
            <person name="Shang Y."/>
            <person name="Youmans B."/>
            <person name="Ayvaz T."/>
            <person name="Ross M."/>
            <person name="Santibanez J."/>
            <person name="Aqrawi P."/>
            <person name="Gross S."/>
            <person name="Joshi V."/>
            <person name="Fowler G."/>
            <person name="Nazareth L."/>
            <person name="Reid J."/>
            <person name="Worley K."/>
            <person name="Petrosino J."/>
            <person name="Highlander S."/>
            <person name="Gibbs R."/>
        </authorList>
    </citation>
    <scope>NUCLEOTIDE SEQUENCE [LARGE SCALE GENOMIC DNA]</scope>
    <source>
        <strain evidence="2">ATCC 17931 / CDC X599 / XDIA</strain>
    </source>
</reference>
<sequence>MPTEILYAGIGLRLPFTEAQDSGRTDAVPSGKKTRHRIFLARV</sequence>